<proteinExistence type="predicted"/>
<organism evidence="1">
    <name type="scientific">Tanacetum cinerariifolium</name>
    <name type="common">Dalmatian daisy</name>
    <name type="synonym">Chrysanthemum cinerariifolium</name>
    <dbReference type="NCBI Taxonomy" id="118510"/>
    <lineage>
        <taxon>Eukaryota</taxon>
        <taxon>Viridiplantae</taxon>
        <taxon>Streptophyta</taxon>
        <taxon>Embryophyta</taxon>
        <taxon>Tracheophyta</taxon>
        <taxon>Spermatophyta</taxon>
        <taxon>Magnoliopsida</taxon>
        <taxon>eudicotyledons</taxon>
        <taxon>Gunneridae</taxon>
        <taxon>Pentapetalae</taxon>
        <taxon>asterids</taxon>
        <taxon>campanulids</taxon>
        <taxon>Asterales</taxon>
        <taxon>Asteraceae</taxon>
        <taxon>Asteroideae</taxon>
        <taxon>Anthemideae</taxon>
        <taxon>Anthemidinae</taxon>
        <taxon>Tanacetum</taxon>
    </lineage>
</organism>
<protein>
    <submittedName>
        <fullName evidence="1">Uncharacterized protein</fullName>
    </submittedName>
</protein>
<feature type="non-terminal residue" evidence="1">
    <location>
        <position position="1"/>
    </location>
</feature>
<gene>
    <name evidence="1" type="ORF">Tci_932926</name>
</gene>
<dbReference type="EMBL" id="BKCJ011884915">
    <property type="protein sequence ID" value="GFD60957.1"/>
    <property type="molecule type" value="Genomic_DNA"/>
</dbReference>
<reference evidence="1" key="1">
    <citation type="journal article" date="2019" name="Sci. Rep.">
        <title>Draft genome of Tanacetum cinerariifolium, the natural source of mosquito coil.</title>
        <authorList>
            <person name="Yamashiro T."/>
            <person name="Shiraishi A."/>
            <person name="Satake H."/>
            <person name="Nakayama K."/>
        </authorList>
    </citation>
    <scope>NUCLEOTIDE SEQUENCE</scope>
</reference>
<dbReference type="AlphaFoldDB" id="A0A699XMP0"/>
<comment type="caution">
    <text evidence="1">The sequence shown here is derived from an EMBL/GenBank/DDBJ whole genome shotgun (WGS) entry which is preliminary data.</text>
</comment>
<sequence>SAAAAALGQTQGPLTDAARMAMMPKDLDPQAQQQLLKVPEQNFRQILANYMTTQRRNQAMQSGMLPGGLGAPGQRGMLP</sequence>
<name>A0A699XMP0_TANCI</name>
<evidence type="ECO:0000313" key="1">
    <source>
        <dbReference type="EMBL" id="GFD60957.1"/>
    </source>
</evidence>
<feature type="non-terminal residue" evidence="1">
    <location>
        <position position="79"/>
    </location>
</feature>
<accession>A0A699XMP0</accession>